<name>A0A8S3V372_MYTED</name>
<sequence length="388" mass="44681">MNIAYWNIHGLNEDKFQDDLFIENVCKYDIVCFAETMLRESPGNLPGFTSPYIVKPIKAKKRGRPSGGMLIFIKAKFKNVISEIKQNNFSIWLKIDGTFLNLEKNIFLCFTYIKPYINKDISELTFTKLENDISFFLSKGEVILSGDFNARTGGLNDFIQNDGVNDNFTDCPVPEDYTPDLPLERNQLDQKNNLHGNLLVNICKSSQMRIVNGRFLGDSLGYFTFYNSNGKSTVDYMLTSQNLFYTINNFMVKPPTDLSDHCLIALNIFNFKNSKEIDKEELWSLPGKFKWADQSKDIYIDALLEEKSVEDILSLNKLIDDNNFNDIDFLVNKTNEIYLEAAKKSVSFKANLKKSIMQRHTKKQNLKKYGCQMIAYSLEKKCVPLEID</sequence>
<feature type="domain" description="Endonuclease/exonuclease/phosphatase" evidence="1">
    <location>
        <begin position="5"/>
        <end position="261"/>
    </location>
</feature>
<evidence type="ECO:0000313" key="3">
    <source>
        <dbReference type="Proteomes" id="UP000683360"/>
    </source>
</evidence>
<evidence type="ECO:0000259" key="1">
    <source>
        <dbReference type="Pfam" id="PF03372"/>
    </source>
</evidence>
<dbReference type="InterPro" id="IPR005135">
    <property type="entry name" value="Endo/exonuclease/phosphatase"/>
</dbReference>
<protein>
    <recommendedName>
        <fullName evidence="1">Endonuclease/exonuclease/phosphatase domain-containing protein</fullName>
    </recommendedName>
</protein>
<dbReference type="EMBL" id="CAJPWZ010003102">
    <property type="protein sequence ID" value="CAG2251830.1"/>
    <property type="molecule type" value="Genomic_DNA"/>
</dbReference>
<dbReference type="Gene3D" id="3.60.10.10">
    <property type="entry name" value="Endonuclease/exonuclease/phosphatase"/>
    <property type="match status" value="1"/>
</dbReference>
<organism evidence="2 3">
    <name type="scientific">Mytilus edulis</name>
    <name type="common">Blue mussel</name>
    <dbReference type="NCBI Taxonomy" id="6550"/>
    <lineage>
        <taxon>Eukaryota</taxon>
        <taxon>Metazoa</taxon>
        <taxon>Spiralia</taxon>
        <taxon>Lophotrochozoa</taxon>
        <taxon>Mollusca</taxon>
        <taxon>Bivalvia</taxon>
        <taxon>Autobranchia</taxon>
        <taxon>Pteriomorphia</taxon>
        <taxon>Mytilida</taxon>
        <taxon>Mytiloidea</taxon>
        <taxon>Mytilidae</taxon>
        <taxon>Mytilinae</taxon>
        <taxon>Mytilus</taxon>
    </lineage>
</organism>
<gene>
    <name evidence="2" type="ORF">MEDL_63573</name>
</gene>
<dbReference type="SUPFAM" id="SSF56219">
    <property type="entry name" value="DNase I-like"/>
    <property type="match status" value="1"/>
</dbReference>
<proteinExistence type="predicted"/>
<dbReference type="InterPro" id="IPR036691">
    <property type="entry name" value="Endo/exonu/phosph_ase_sf"/>
</dbReference>
<dbReference type="AlphaFoldDB" id="A0A8S3V372"/>
<dbReference type="Proteomes" id="UP000683360">
    <property type="component" value="Unassembled WGS sequence"/>
</dbReference>
<comment type="caution">
    <text evidence="2">The sequence shown here is derived from an EMBL/GenBank/DDBJ whole genome shotgun (WGS) entry which is preliminary data.</text>
</comment>
<dbReference type="Pfam" id="PF03372">
    <property type="entry name" value="Exo_endo_phos"/>
    <property type="match status" value="1"/>
</dbReference>
<dbReference type="GO" id="GO:0003824">
    <property type="term" value="F:catalytic activity"/>
    <property type="evidence" value="ECO:0007669"/>
    <property type="project" value="InterPro"/>
</dbReference>
<evidence type="ECO:0000313" key="2">
    <source>
        <dbReference type="EMBL" id="CAG2251830.1"/>
    </source>
</evidence>
<dbReference type="OrthoDB" id="8052050at2759"/>
<accession>A0A8S3V372</accession>
<reference evidence="2" key="1">
    <citation type="submission" date="2021-03" db="EMBL/GenBank/DDBJ databases">
        <authorList>
            <person name="Bekaert M."/>
        </authorList>
    </citation>
    <scope>NUCLEOTIDE SEQUENCE</scope>
</reference>
<keyword evidence="3" id="KW-1185">Reference proteome</keyword>